<accession>A0A2U2J177</accession>
<keyword evidence="2 6" id="KW-0812">Transmembrane</keyword>
<feature type="region of interest" description="Disordered" evidence="5">
    <location>
        <begin position="440"/>
        <end position="463"/>
    </location>
</feature>
<feature type="transmembrane region" description="Helical" evidence="6">
    <location>
        <begin position="221"/>
        <end position="241"/>
    </location>
</feature>
<feature type="transmembrane region" description="Helical" evidence="6">
    <location>
        <begin position="110"/>
        <end position="134"/>
    </location>
</feature>
<evidence type="ECO:0000259" key="7">
    <source>
        <dbReference type="Pfam" id="PF04932"/>
    </source>
</evidence>
<feature type="transmembrane region" description="Helical" evidence="6">
    <location>
        <begin position="272"/>
        <end position="293"/>
    </location>
</feature>
<dbReference type="PANTHER" id="PTHR37422">
    <property type="entry name" value="TEICHURONIC ACID BIOSYNTHESIS PROTEIN TUAE"/>
    <property type="match status" value="1"/>
</dbReference>
<dbReference type="InterPro" id="IPR051533">
    <property type="entry name" value="WaaL-like"/>
</dbReference>
<dbReference type="Pfam" id="PF04932">
    <property type="entry name" value="Wzy_C"/>
    <property type="match status" value="1"/>
</dbReference>
<feature type="transmembrane region" description="Helical" evidence="6">
    <location>
        <begin position="247"/>
        <end position="263"/>
    </location>
</feature>
<organism evidence="8 9">
    <name type="scientific">Allosphingosinicella humi</name>
    <dbReference type="NCBI Taxonomy" id="2068657"/>
    <lineage>
        <taxon>Bacteria</taxon>
        <taxon>Pseudomonadati</taxon>
        <taxon>Pseudomonadota</taxon>
        <taxon>Alphaproteobacteria</taxon>
        <taxon>Sphingomonadales</taxon>
        <taxon>Sphingomonadaceae</taxon>
        <taxon>Allosphingosinicella</taxon>
    </lineage>
</organism>
<dbReference type="EMBL" id="QFFF01000001">
    <property type="protein sequence ID" value="PWG02088.1"/>
    <property type="molecule type" value="Genomic_DNA"/>
</dbReference>
<evidence type="ECO:0000313" key="8">
    <source>
        <dbReference type="EMBL" id="PWG02088.1"/>
    </source>
</evidence>
<dbReference type="InterPro" id="IPR007016">
    <property type="entry name" value="O-antigen_ligase-rel_domated"/>
</dbReference>
<proteinExistence type="predicted"/>
<dbReference type="AlphaFoldDB" id="A0A2U2J177"/>
<evidence type="ECO:0000256" key="1">
    <source>
        <dbReference type="ARBA" id="ARBA00004141"/>
    </source>
</evidence>
<evidence type="ECO:0000256" key="6">
    <source>
        <dbReference type="SAM" id="Phobius"/>
    </source>
</evidence>
<evidence type="ECO:0000256" key="5">
    <source>
        <dbReference type="SAM" id="MobiDB-lite"/>
    </source>
</evidence>
<dbReference type="GO" id="GO:0016020">
    <property type="term" value="C:membrane"/>
    <property type="evidence" value="ECO:0007669"/>
    <property type="project" value="UniProtKB-SubCell"/>
</dbReference>
<reference evidence="8 9" key="1">
    <citation type="submission" date="2018-05" db="EMBL/GenBank/DDBJ databases">
        <title>Genome of Sphingosinicella humi QZX222.</title>
        <authorList>
            <person name="Qiao Z."/>
            <person name="Wang G."/>
        </authorList>
    </citation>
    <scope>NUCLEOTIDE SEQUENCE [LARGE SCALE GENOMIC DNA]</scope>
    <source>
        <strain evidence="8 9">QZX222</strain>
    </source>
</reference>
<feature type="transmembrane region" description="Helical" evidence="6">
    <location>
        <begin position="186"/>
        <end position="209"/>
    </location>
</feature>
<comment type="caution">
    <text evidence="8">The sequence shown here is derived from an EMBL/GenBank/DDBJ whole genome shotgun (WGS) entry which is preliminary data.</text>
</comment>
<sequence>MGRGMTDRIREGLAPAYLLLCLVLGGASAAGLWANMLLQLLAIPIILWSLVGSPDSSLSPPARRLILLAGLAVALVALQLVPLPPALWSLLPGRQAIVEGYQMLGMPLPWLPISLAPYDTVASALWLLPALAVLIGMLRLGFNRDWLAWSVVIVAALSLPLGLVQVTAGSLFYIYEISDFGLYTGLFANAGHLALLLLVALPLLVALYVGSARRGRGEKTIDRQTLILLTALLAIAAGLILSASLTALGLALPVAIACLCIWLRRKRRISRLWALPIGLLALLYIGVVSFTSFQNSSIWNEAIGGPDSRHPALGKSIAAALDFQPMGSGIGTFPDIYRRYEDADSVGRVYLNHAHNDYVELLLETGLPGLALIIAFLLWWGRRTHAIWLSNESGPLQRAATIASGTILVHSAVGYPLRTAALAAVFAACCALMARPREKNVSQRGPGSQPAKYGRTARHLSAN</sequence>
<dbReference type="Proteomes" id="UP000245916">
    <property type="component" value="Unassembled WGS sequence"/>
</dbReference>
<evidence type="ECO:0000313" key="9">
    <source>
        <dbReference type="Proteomes" id="UP000245916"/>
    </source>
</evidence>
<feature type="transmembrane region" description="Helical" evidence="6">
    <location>
        <begin position="65"/>
        <end position="90"/>
    </location>
</feature>
<feature type="transmembrane region" description="Helical" evidence="6">
    <location>
        <begin position="361"/>
        <end position="380"/>
    </location>
</feature>
<evidence type="ECO:0000256" key="2">
    <source>
        <dbReference type="ARBA" id="ARBA00022692"/>
    </source>
</evidence>
<dbReference type="PANTHER" id="PTHR37422:SF13">
    <property type="entry name" value="LIPOPOLYSACCHARIDE BIOSYNTHESIS PROTEIN PA4999-RELATED"/>
    <property type="match status" value="1"/>
</dbReference>
<gene>
    <name evidence="8" type="ORF">DF286_03815</name>
</gene>
<evidence type="ECO:0000256" key="3">
    <source>
        <dbReference type="ARBA" id="ARBA00022989"/>
    </source>
</evidence>
<name>A0A2U2J177_9SPHN</name>
<keyword evidence="9" id="KW-1185">Reference proteome</keyword>
<protein>
    <submittedName>
        <fullName evidence="8">O-antigen polymerase</fullName>
    </submittedName>
</protein>
<feature type="transmembrane region" description="Helical" evidence="6">
    <location>
        <begin position="146"/>
        <end position="174"/>
    </location>
</feature>
<keyword evidence="4 6" id="KW-0472">Membrane</keyword>
<keyword evidence="3 6" id="KW-1133">Transmembrane helix</keyword>
<feature type="domain" description="O-antigen ligase-related" evidence="7">
    <location>
        <begin position="231"/>
        <end position="374"/>
    </location>
</feature>
<feature type="transmembrane region" description="Helical" evidence="6">
    <location>
        <begin position="36"/>
        <end position="53"/>
    </location>
</feature>
<evidence type="ECO:0000256" key="4">
    <source>
        <dbReference type="ARBA" id="ARBA00023136"/>
    </source>
</evidence>
<feature type="transmembrane region" description="Helical" evidence="6">
    <location>
        <begin position="12"/>
        <end position="30"/>
    </location>
</feature>
<comment type="subcellular location">
    <subcellularLocation>
        <location evidence="1">Membrane</location>
        <topology evidence="1">Multi-pass membrane protein</topology>
    </subcellularLocation>
</comment>